<name>A0ACC1M915_9FUNG</name>
<organism evidence="1 2">
    <name type="scientific">Coemansia aciculifera</name>
    <dbReference type="NCBI Taxonomy" id="417176"/>
    <lineage>
        <taxon>Eukaryota</taxon>
        <taxon>Fungi</taxon>
        <taxon>Fungi incertae sedis</taxon>
        <taxon>Zoopagomycota</taxon>
        <taxon>Kickxellomycotina</taxon>
        <taxon>Kickxellomycetes</taxon>
        <taxon>Kickxellales</taxon>
        <taxon>Kickxellaceae</taxon>
        <taxon>Coemansia</taxon>
    </lineage>
</organism>
<gene>
    <name evidence="1" type="ORF">IWW38_001183</name>
</gene>
<evidence type="ECO:0000313" key="1">
    <source>
        <dbReference type="EMBL" id="KAJ2898927.1"/>
    </source>
</evidence>
<dbReference type="EMBL" id="JANBVB010000043">
    <property type="protein sequence ID" value="KAJ2898927.1"/>
    <property type="molecule type" value="Genomic_DNA"/>
</dbReference>
<sequence>PAEPVVADLFSFDDDDDVASQNIAPISAPARSTSHAADLFTAFAPPAAAASTPTKADADDDWGDFQCSGSGSGGTTFFSASQQQQQQPPIAKHTSSAAAMDLLGGDDFGPVAFQPLATPAAPKPVPTLAATTTTKTVSAFDAVSPAKGNSAAQKNAFSDIWDMSSGLVSLDSLSLTDKNKSGGVSMNQQLSSQQKSAY</sequence>
<reference evidence="1" key="1">
    <citation type="submission" date="2022-07" db="EMBL/GenBank/DDBJ databases">
        <title>Phylogenomic reconstructions and comparative analyses of Kickxellomycotina fungi.</title>
        <authorList>
            <person name="Reynolds N.K."/>
            <person name="Stajich J.E."/>
            <person name="Barry K."/>
            <person name="Grigoriev I.V."/>
            <person name="Crous P."/>
            <person name="Smith M.E."/>
        </authorList>
    </citation>
    <scope>NUCLEOTIDE SEQUENCE</scope>
    <source>
        <strain evidence="1">CBS 190363</strain>
    </source>
</reference>
<evidence type="ECO:0000313" key="2">
    <source>
        <dbReference type="Proteomes" id="UP001139981"/>
    </source>
</evidence>
<comment type="caution">
    <text evidence="1">The sequence shown here is derived from an EMBL/GenBank/DDBJ whole genome shotgun (WGS) entry which is preliminary data.</text>
</comment>
<accession>A0ACC1M915</accession>
<dbReference type="Proteomes" id="UP001139981">
    <property type="component" value="Unassembled WGS sequence"/>
</dbReference>
<feature type="non-terminal residue" evidence="1">
    <location>
        <position position="1"/>
    </location>
</feature>
<protein>
    <submittedName>
        <fullName evidence="1">Uncharacterized protein</fullName>
    </submittedName>
</protein>
<keyword evidence="2" id="KW-1185">Reference proteome</keyword>
<proteinExistence type="predicted"/>